<dbReference type="Proteomes" id="UP001620645">
    <property type="component" value="Unassembled WGS sequence"/>
</dbReference>
<dbReference type="InterPro" id="IPR036397">
    <property type="entry name" value="RNaseH_sf"/>
</dbReference>
<dbReference type="InterPro" id="IPR050951">
    <property type="entry name" value="Retrovirus_Pol_polyprotein"/>
</dbReference>
<dbReference type="EMBL" id="JBICCN010000140">
    <property type="protein sequence ID" value="KAL3090675.1"/>
    <property type="molecule type" value="Genomic_DNA"/>
</dbReference>
<protein>
    <recommendedName>
        <fullName evidence="1">Integrase catalytic domain-containing protein</fullName>
    </recommendedName>
</protein>
<dbReference type="Gene3D" id="2.30.30.140">
    <property type="match status" value="1"/>
</dbReference>
<accession>A0ABD2JJ92</accession>
<feature type="domain" description="Integrase catalytic" evidence="1">
    <location>
        <begin position="49"/>
        <end position="133"/>
    </location>
</feature>
<dbReference type="SUPFAM" id="SSF53098">
    <property type="entry name" value="Ribonuclease H-like"/>
    <property type="match status" value="1"/>
</dbReference>
<dbReference type="InterPro" id="IPR012337">
    <property type="entry name" value="RNaseH-like_sf"/>
</dbReference>
<keyword evidence="3" id="KW-1185">Reference proteome</keyword>
<comment type="caution">
    <text evidence="2">The sequence shown here is derived from an EMBL/GenBank/DDBJ whole genome shotgun (WGS) entry which is preliminary data.</text>
</comment>
<dbReference type="AlphaFoldDB" id="A0ABD2JJ92"/>
<dbReference type="Gene3D" id="3.30.420.10">
    <property type="entry name" value="Ribonuclease H-like superfamily/Ribonuclease H"/>
    <property type="match status" value="1"/>
</dbReference>
<dbReference type="PANTHER" id="PTHR37984:SF5">
    <property type="entry name" value="PROTEIN NYNRIN-LIKE"/>
    <property type="match status" value="1"/>
</dbReference>
<dbReference type="PANTHER" id="PTHR37984">
    <property type="entry name" value="PROTEIN CBG26694"/>
    <property type="match status" value="1"/>
</dbReference>
<dbReference type="PROSITE" id="PS50994">
    <property type="entry name" value="INTEGRASE"/>
    <property type="match status" value="1"/>
</dbReference>
<reference evidence="2 3" key="1">
    <citation type="submission" date="2024-10" db="EMBL/GenBank/DDBJ databases">
        <authorList>
            <person name="Kim D."/>
        </authorList>
    </citation>
    <scope>NUCLEOTIDE SEQUENCE [LARGE SCALE GENOMIC DNA]</scope>
    <source>
        <strain evidence="2">Taebaek</strain>
    </source>
</reference>
<sequence>MVLAGCQQLALRWPAPSQYLLAWVTSLPYPDLWSSLTTAPDKCRPVTTGTQFSSNEFKQFVTQNGITHLFSAPYNPMSNGQAERFVDTFKRTSRKLKGEGIANALETFLVTYRTTPSESLNGKSPAEMFLQRKVRTTLDLLMPKPKQPIVRDEAMEKTFNRRFGAKPRVFSVGDKVYARHRLSQQWKAGRVTTSKGVMYDVEFPNGSTSRFHANQLIKRDTDQMTLIHWTCLMKNLVCQTWHNNQTSAQTWPWFNQILWTMLSQQMIHHLPNNSKFRRFVLDESTPNGTVVRPIATLRSDLRTCAR</sequence>
<organism evidence="2 3">
    <name type="scientific">Heterodera schachtii</name>
    <name type="common">Sugarbeet cyst nematode worm</name>
    <name type="synonym">Tylenchus schachtii</name>
    <dbReference type="NCBI Taxonomy" id="97005"/>
    <lineage>
        <taxon>Eukaryota</taxon>
        <taxon>Metazoa</taxon>
        <taxon>Ecdysozoa</taxon>
        <taxon>Nematoda</taxon>
        <taxon>Chromadorea</taxon>
        <taxon>Rhabditida</taxon>
        <taxon>Tylenchina</taxon>
        <taxon>Tylenchomorpha</taxon>
        <taxon>Tylenchoidea</taxon>
        <taxon>Heteroderidae</taxon>
        <taxon>Heteroderinae</taxon>
        <taxon>Heterodera</taxon>
    </lineage>
</organism>
<name>A0ABD2JJ92_HETSC</name>
<evidence type="ECO:0000259" key="1">
    <source>
        <dbReference type="PROSITE" id="PS50994"/>
    </source>
</evidence>
<gene>
    <name evidence="2" type="ORF">niasHS_004467</name>
</gene>
<evidence type="ECO:0000313" key="2">
    <source>
        <dbReference type="EMBL" id="KAL3090675.1"/>
    </source>
</evidence>
<evidence type="ECO:0000313" key="3">
    <source>
        <dbReference type="Proteomes" id="UP001620645"/>
    </source>
</evidence>
<dbReference type="InterPro" id="IPR001584">
    <property type="entry name" value="Integrase_cat-core"/>
</dbReference>
<proteinExistence type="predicted"/>